<dbReference type="InterPro" id="IPR017703">
    <property type="entry name" value="YgfZ/GCV_T_CS"/>
</dbReference>
<dbReference type="PANTHER" id="PTHR22602">
    <property type="entry name" value="TRANSFERASE CAF17, MITOCHONDRIAL-RELATED"/>
    <property type="match status" value="1"/>
</dbReference>
<evidence type="ECO:0000259" key="2">
    <source>
        <dbReference type="Pfam" id="PF01571"/>
    </source>
</evidence>
<proteinExistence type="predicted"/>
<dbReference type="PANTHER" id="PTHR22602:SF0">
    <property type="entry name" value="TRANSFERASE CAF17, MITOCHONDRIAL-RELATED"/>
    <property type="match status" value="1"/>
</dbReference>
<dbReference type="AlphaFoldDB" id="F6G0Y4"/>
<feature type="domain" description="GCVT N-terminal" evidence="2">
    <location>
        <begin position="404"/>
        <end position="612"/>
    </location>
</feature>
<dbReference type="Gene3D" id="3.30.70.1400">
    <property type="entry name" value="Aminomethyltransferase beta-barrel domains"/>
    <property type="match status" value="1"/>
</dbReference>
<dbReference type="Proteomes" id="UP000007953">
    <property type="component" value="Chromosome"/>
</dbReference>
<dbReference type="PATRIC" id="fig|1031711.3.peg.1763"/>
<dbReference type="HOGENOM" id="CLU_383031_0_0_4"/>
<gene>
    <name evidence="3" type="ordered locus">RSPO_c01815</name>
</gene>
<sequence>MAALVFVDGPVVVRKVGRELAGAVAAGDEVQRVGRRRIHRRVQRGHARQRDRRGRQADAGVGVVRRVGQQVALAQVAVEACADAVDDARVGLQQHVLAQPVDEHRRHHRPVLLLAGFLFDDGGHGQRLVGRPVRQARRAPGPHIGQALLHGLIGVAVQVHVAAAAREQVGIGEEQSLPIGLRRTDPAHQLGLRQAGGLVPQRRFGVHRRAHLAHAPAFDDGDDVMRDLAARHLVQNGQRGRAGLQLIAARLQAGRAAHGACHQRKQLRLHAHAAVFELPRHRDHARIGLDHHFQRRRRQAHRLPGPPHHAAGRGQPDQHCQQQQALEKRKHRKFGCCLRNRPPLALSALERRLSAHPDARPTAPYNTGSIPGRLHTMNDVFQDFVDTLSFPPLDVQFSNAAQGSVLCAPTNLARIAVEGADAAEFLHNQLTNAVTGLGLAQARLAGYCSPKGRLLATLLMWRQADTIVLQTDKLIAPTLTKRLTMFVLRAKAKLRPMDEFIAITVAGPDAADALREAGAVLPDTEAVYTVAQQPATVGQQVGATIRLPDAGGRPRYQWLVHAEHFQHAWKTLSSRLALVGTEVWDWLGLQAGVPSITLSTQEQFVPQMVNLELVGGVDFRKGCYPGQEVVARSQYRGTLKRRMQRAHVNAPTSAGAEVFSESDPNQPCGMVVNAAMAPDGGTDLLVELKLDALDSVIHLATADGPVLTLQHLPYTIPVAESA</sequence>
<dbReference type="GO" id="GO:0016740">
    <property type="term" value="F:transferase activity"/>
    <property type="evidence" value="ECO:0007669"/>
    <property type="project" value="UniProtKB-KW"/>
</dbReference>
<protein>
    <submittedName>
        <fullName evidence="3">Glycine cleavage t protein (Aminomethyl transferase)</fullName>
    </submittedName>
</protein>
<dbReference type="GO" id="GO:0016226">
    <property type="term" value="P:iron-sulfur cluster assembly"/>
    <property type="evidence" value="ECO:0007669"/>
    <property type="project" value="TreeGrafter"/>
</dbReference>
<keyword evidence="3" id="KW-0808">Transferase</keyword>
<dbReference type="SUPFAM" id="SSF103025">
    <property type="entry name" value="Folate-binding domain"/>
    <property type="match status" value="1"/>
</dbReference>
<dbReference type="EMBL" id="CP002819">
    <property type="protein sequence ID" value="AEG69115.1"/>
    <property type="molecule type" value="Genomic_DNA"/>
</dbReference>
<dbReference type="Gene3D" id="2.40.30.160">
    <property type="match status" value="1"/>
</dbReference>
<dbReference type="InterPro" id="IPR045179">
    <property type="entry name" value="YgfZ/GcvT"/>
</dbReference>
<dbReference type="KEGG" id="rsn:RSPO_c01815"/>
<evidence type="ECO:0000256" key="1">
    <source>
        <dbReference type="SAM" id="MobiDB-lite"/>
    </source>
</evidence>
<name>F6G0Y4_RALS8</name>
<accession>F6G0Y4</accession>
<feature type="region of interest" description="Disordered" evidence="1">
    <location>
        <begin position="294"/>
        <end position="326"/>
    </location>
</feature>
<evidence type="ECO:0000313" key="3">
    <source>
        <dbReference type="EMBL" id="AEG69115.1"/>
    </source>
</evidence>
<evidence type="ECO:0000313" key="4">
    <source>
        <dbReference type="Proteomes" id="UP000007953"/>
    </source>
</evidence>
<organism evidence="3 4">
    <name type="scientific">Ralstonia solanacearum (strain Po82)</name>
    <dbReference type="NCBI Taxonomy" id="1031711"/>
    <lineage>
        <taxon>Bacteria</taxon>
        <taxon>Pseudomonadati</taxon>
        <taxon>Pseudomonadota</taxon>
        <taxon>Betaproteobacteria</taxon>
        <taxon>Burkholderiales</taxon>
        <taxon>Burkholderiaceae</taxon>
        <taxon>Ralstonia</taxon>
        <taxon>Ralstonia solanacearum species complex</taxon>
    </lineage>
</organism>
<dbReference type="NCBIfam" id="TIGR03317">
    <property type="entry name" value="ygfZ_signature"/>
    <property type="match status" value="1"/>
</dbReference>
<dbReference type="InterPro" id="IPR006222">
    <property type="entry name" value="GCVT_N"/>
</dbReference>
<reference evidence="3 4" key="1">
    <citation type="journal article" date="2011" name="J. Bacteriol.">
        <title>Complete genome sequence of the plant pathogen Ralstonia solanacearum strain Po82.</title>
        <authorList>
            <person name="Xu J."/>
            <person name="Zheng H.J."/>
            <person name="Liu L."/>
            <person name="Pan Z.C."/>
            <person name="Prior P."/>
            <person name="Tang B."/>
            <person name="Xu J.S."/>
            <person name="Zhang H."/>
            <person name="Tian Q."/>
            <person name="Zhang L.Q."/>
            <person name="Feng J."/>
        </authorList>
    </citation>
    <scope>NUCLEOTIDE SEQUENCE [LARGE SCALE GENOMIC DNA]</scope>
    <source>
        <strain evidence="3 4">Po82</strain>
    </source>
</reference>
<dbReference type="eggNOG" id="COG0354">
    <property type="taxonomic scope" value="Bacteria"/>
</dbReference>
<dbReference type="Gene3D" id="3.30.70.1630">
    <property type="match status" value="1"/>
</dbReference>
<dbReference type="Pfam" id="PF01571">
    <property type="entry name" value="GCV_T"/>
    <property type="match status" value="1"/>
</dbReference>